<feature type="region of interest" description="Disordered" evidence="1">
    <location>
        <begin position="50"/>
        <end position="90"/>
    </location>
</feature>
<sequence length="177" mass="18887">MRAVTIAVAGLLLLLSAAPSGGLRHGARRRTAARQEIFRLQQANLLSTILSGGASGGEAPSPNTNPQPNDSPNPNSNPALEPEGLDTLTEQHDEELLLRHGAIQWRSPETDRVVSEDGRARLPLTLALDKETGEMSMVAAERFLEGDEDAAVTLCHVPPSLRRKPLQALAIGDSPKP</sequence>
<evidence type="ECO:0000256" key="2">
    <source>
        <dbReference type="SAM" id="SignalP"/>
    </source>
</evidence>
<dbReference type="EMBL" id="HBGJ01027905">
    <property type="protein sequence ID" value="CAD9259379.1"/>
    <property type="molecule type" value="Transcribed_RNA"/>
</dbReference>
<keyword evidence="2" id="KW-0732">Signal</keyword>
<accession>A0A7S1XUU0</accession>
<proteinExistence type="predicted"/>
<dbReference type="AlphaFoldDB" id="A0A7S1XUU0"/>
<organism evidence="3">
    <name type="scientific">Phaeomonas parva</name>
    <dbReference type="NCBI Taxonomy" id="124430"/>
    <lineage>
        <taxon>Eukaryota</taxon>
        <taxon>Sar</taxon>
        <taxon>Stramenopiles</taxon>
        <taxon>Ochrophyta</taxon>
        <taxon>Pinguiophyceae</taxon>
        <taxon>Pinguiochrysidales</taxon>
        <taxon>Pinguiochrysidaceae</taxon>
        <taxon>Phaeomonas</taxon>
    </lineage>
</organism>
<evidence type="ECO:0000313" key="3">
    <source>
        <dbReference type="EMBL" id="CAD9259379.1"/>
    </source>
</evidence>
<name>A0A7S1XUU0_9STRA</name>
<reference evidence="3" key="1">
    <citation type="submission" date="2021-01" db="EMBL/GenBank/DDBJ databases">
        <authorList>
            <person name="Corre E."/>
            <person name="Pelletier E."/>
            <person name="Niang G."/>
            <person name="Scheremetjew M."/>
            <person name="Finn R."/>
            <person name="Kale V."/>
            <person name="Holt S."/>
            <person name="Cochrane G."/>
            <person name="Meng A."/>
            <person name="Brown T."/>
            <person name="Cohen L."/>
        </authorList>
    </citation>
    <scope>NUCLEOTIDE SEQUENCE</scope>
    <source>
        <strain evidence="3">CCMP2877</strain>
    </source>
</reference>
<gene>
    <name evidence="3" type="ORF">PPAR1163_LOCUS17753</name>
</gene>
<evidence type="ECO:0000256" key="1">
    <source>
        <dbReference type="SAM" id="MobiDB-lite"/>
    </source>
</evidence>
<feature type="chain" id="PRO_5030705478" evidence="2">
    <location>
        <begin position="23"/>
        <end position="177"/>
    </location>
</feature>
<feature type="signal peptide" evidence="2">
    <location>
        <begin position="1"/>
        <end position="22"/>
    </location>
</feature>
<protein>
    <submittedName>
        <fullName evidence="3">Uncharacterized protein</fullName>
    </submittedName>
</protein>